<proteinExistence type="predicted"/>
<dbReference type="EMBL" id="MU266360">
    <property type="protein sequence ID" value="KAH7927866.1"/>
    <property type="molecule type" value="Genomic_DNA"/>
</dbReference>
<evidence type="ECO:0000313" key="1">
    <source>
        <dbReference type="EMBL" id="KAH7927866.1"/>
    </source>
</evidence>
<accession>A0ACB8BQS8</accession>
<evidence type="ECO:0000313" key="2">
    <source>
        <dbReference type="Proteomes" id="UP000790709"/>
    </source>
</evidence>
<comment type="caution">
    <text evidence="1">The sequence shown here is derived from an EMBL/GenBank/DDBJ whole genome shotgun (WGS) entry which is preliminary data.</text>
</comment>
<gene>
    <name evidence="1" type="ORF">BV22DRAFT_245793</name>
</gene>
<protein>
    <submittedName>
        <fullName evidence="1">Uncharacterized protein</fullName>
    </submittedName>
</protein>
<dbReference type="Proteomes" id="UP000790709">
    <property type="component" value="Unassembled WGS sequence"/>
</dbReference>
<sequence>MDLDDVVETSDVEEREVLHVPERGLKDFSAPDSDAHEPRHAASTLKSREPGLILSAISSNFWEDDQDSPRKRVKVFHHTTSPQEPELGPFEDISHLSSSFLASSFLPSQSSSAIESVPEMILTPTPDGSPPMANLDASTSPSSQRGTDSGVHHLSLGDLSSSQSILRFPNEDLGEIESTSPNPRDRSCSADPWSLFSSPIRSRPVTPSSSMKRASDEIEGLADPQQVSRESPRQRQTSPLTPPPSSNQIALAMVRSPSHDSAGAPQAAAPPHSAVVTIDPQSVLHDDGFQYNRYALRTRQARQLNPYAYDKLQYKQQMRSNPDAIVKFRSPRRRSEPGAFERGEEGTQDASVEDYVFPTGDIEDDEDYVGSTGRRRRRSASAVQDEGEGTSGPLSAPGWLPEFLRDLSDSDIEDDEVRKDVKASRKAREAAETKKSRKRRVRPFPLAMASTSHQLLPEGLPPGSAFHQSSPLGPSDMNSPPLPPLYSGHHRRGTSHPTRSSPSPIIFPASPYYSDDPLVLDDGNSVIEIPSRSPSPRGTSTDADSYVDNPIGQSAAMSDGELTDAPSDHATSRHDPSPIMNAKDRRRLRILGRMVPAVMLNHLEKNKTNQQVSRRYSTPPGSDASDVPGPLLPGQTRIRKGTSYRDVEVKGDSESSDIERPPSPSSSSEMRRPQLIEIARSHDQDVPHRSRYPEARDTDSDDSESAISISSDDNVDGATISEWVADRPSRGRGHAHEKSLVDYMLMRTRIVGETRRAGAGRAKTSGRSRTVRKPGLNVVTNGARKHGESHQSLLPFVKSSGGRDPQPRNRERAEHVVEEVKAGRRKKKRTRAAVQGQVYNFQAEGTRITSRHKEKHYHVVEEELEIDNVDEGFHRALDPLWREETGRPKHTPPRPLLQARPPAVPVAWTAPSKPISSSREGPVWSSNSPRRRVKVDLDISVIPSGITFAAYTYIGRGLLHQLVSLASGQSEPIAPVSYSAQGFDLNPAIPPSTFSNTFRDICERLGDSLDKHEDISADCAKDWDNIMHACCLLISWLPTGAEEEDFRNFQVAIQDNARSLISRAEGAPLSVLSLAIYWFSIDLSVRLMRVTKNWPGSNDLIKHIMLLMRRLYATGLDKTLAAVMVNNAEVTIGASTVPQKSAELWVCLFHLVGGCEMQFQGEAGISETGHPFWRLVQRLLQDEVNSSRSSLEASEKTWRTIFSFCALSQFSVHGMSTSVCRLPAFWEAVGFALKQIRLTADTQTDHLLSDHALDKRDDYIRLIASRCCLLWSRWQWHLDDALPMFSQLVEIFKSRKFANLRDEPSDFLSFMTERNLQLLSCHKSTDTAFELFLKLVVQAAQTGHIGETHAIVHQKLSQVKKILHLAVPVGSVPFTKAMPPTKHDLSMLYNRLSAMAVAMHIDPTLPNLRHRLVQARRCVNFKEADINSRNACIRASMYFAIILRHHHIPLVDVLEWIEDMTNILFDEYQVSCAPIDRDGKASGRVSAEPTVVFNILMLLGSVRMIIETRSLDQTQNLAEYPDPALLEGPWVTKIFAPSNNLAFGRAGAELRLLVQSFLDARSLVLPKPNFHVPIPEAESQESQDEYGQFSLDFNDPELLAALGDADPIAAPDYKPQETAICKTIDKHISPALYRLVCKQFRDGEHSRAITLEDYCCNTDQWIDCWVGCANVLVQNRLREWSLYMKLGPQSWERIIDATWRRRVGLRFNFTLLQLDPGAYLAHKDHFIAVLLESAVSATTTLEHQYTSLVFSVDGLQHPLLRGVPCELPIGSTRFDISKARYTEIRLLLLQTVFSNLSDSLRMNKYQQETIAANQTHVGFLVSVLSTMRDVYESGANGAGHATYHDFCSQVIRLLLCHQELSSQPRLSHAIDWGRSVVLGGEGNKALGDAGHPP</sequence>
<keyword evidence="2" id="KW-1185">Reference proteome</keyword>
<organism evidence="1 2">
    <name type="scientific">Leucogyrophana mollusca</name>
    <dbReference type="NCBI Taxonomy" id="85980"/>
    <lineage>
        <taxon>Eukaryota</taxon>
        <taxon>Fungi</taxon>
        <taxon>Dikarya</taxon>
        <taxon>Basidiomycota</taxon>
        <taxon>Agaricomycotina</taxon>
        <taxon>Agaricomycetes</taxon>
        <taxon>Agaricomycetidae</taxon>
        <taxon>Boletales</taxon>
        <taxon>Boletales incertae sedis</taxon>
        <taxon>Leucogyrophana</taxon>
    </lineage>
</organism>
<reference evidence="1" key="1">
    <citation type="journal article" date="2021" name="New Phytol.">
        <title>Evolutionary innovations through gain and loss of genes in the ectomycorrhizal Boletales.</title>
        <authorList>
            <person name="Wu G."/>
            <person name="Miyauchi S."/>
            <person name="Morin E."/>
            <person name="Kuo A."/>
            <person name="Drula E."/>
            <person name="Varga T."/>
            <person name="Kohler A."/>
            <person name="Feng B."/>
            <person name="Cao Y."/>
            <person name="Lipzen A."/>
            <person name="Daum C."/>
            <person name="Hundley H."/>
            <person name="Pangilinan J."/>
            <person name="Johnson J."/>
            <person name="Barry K."/>
            <person name="LaButti K."/>
            <person name="Ng V."/>
            <person name="Ahrendt S."/>
            <person name="Min B."/>
            <person name="Choi I.G."/>
            <person name="Park H."/>
            <person name="Plett J.M."/>
            <person name="Magnuson J."/>
            <person name="Spatafora J.W."/>
            <person name="Nagy L.G."/>
            <person name="Henrissat B."/>
            <person name="Grigoriev I.V."/>
            <person name="Yang Z.L."/>
            <person name="Xu J."/>
            <person name="Martin F.M."/>
        </authorList>
    </citation>
    <scope>NUCLEOTIDE SEQUENCE</scope>
    <source>
        <strain evidence="1">KUC20120723A-06</strain>
    </source>
</reference>
<name>A0ACB8BQS8_9AGAM</name>